<dbReference type="InterPro" id="IPR049545">
    <property type="entry name" value="Gta3_dom"/>
</dbReference>
<keyword evidence="4" id="KW-1185">Reference proteome</keyword>
<organism evidence="3 4">
    <name type="scientific">Diplogelasinospora grovesii</name>
    <dbReference type="NCBI Taxonomy" id="303347"/>
    <lineage>
        <taxon>Eukaryota</taxon>
        <taxon>Fungi</taxon>
        <taxon>Dikarya</taxon>
        <taxon>Ascomycota</taxon>
        <taxon>Pezizomycotina</taxon>
        <taxon>Sordariomycetes</taxon>
        <taxon>Sordariomycetidae</taxon>
        <taxon>Sordariales</taxon>
        <taxon>Diplogelasinosporaceae</taxon>
        <taxon>Diplogelasinospora</taxon>
    </lineage>
</organism>
<dbReference type="GO" id="GO:0006450">
    <property type="term" value="P:regulation of translational fidelity"/>
    <property type="evidence" value="ECO:0007669"/>
    <property type="project" value="InterPro"/>
</dbReference>
<dbReference type="InterPro" id="IPR003837">
    <property type="entry name" value="GatC"/>
</dbReference>
<evidence type="ECO:0000313" key="4">
    <source>
        <dbReference type="Proteomes" id="UP001303473"/>
    </source>
</evidence>
<feature type="compositionally biased region" description="Basic and acidic residues" evidence="1">
    <location>
        <begin position="187"/>
        <end position="196"/>
    </location>
</feature>
<feature type="domain" description="Glutamyl-tRNA amidotransferase complex subunit Gta3" evidence="2">
    <location>
        <begin position="92"/>
        <end position="145"/>
    </location>
</feature>
<dbReference type="SUPFAM" id="SSF141000">
    <property type="entry name" value="Glu-tRNAGln amidotransferase C subunit"/>
    <property type="match status" value="1"/>
</dbReference>
<gene>
    <name evidence="3" type="ORF">QBC46DRAFT_2283</name>
</gene>
<dbReference type="PANTHER" id="PTHR15004">
    <property type="entry name" value="GLUTAMYL-TRNA(GLN) AMIDOTRANSFERASE SUBUNIT C, MITOCHONDRIAL"/>
    <property type="match status" value="1"/>
</dbReference>
<dbReference type="InterPro" id="IPR036113">
    <property type="entry name" value="Asp/Glu-ADT_sf_sub_c"/>
</dbReference>
<dbReference type="GO" id="GO:0005739">
    <property type="term" value="C:mitochondrion"/>
    <property type="evidence" value="ECO:0007669"/>
    <property type="project" value="TreeGrafter"/>
</dbReference>
<dbReference type="EMBL" id="MU853752">
    <property type="protein sequence ID" value="KAK3946208.1"/>
    <property type="molecule type" value="Genomic_DNA"/>
</dbReference>
<dbReference type="Proteomes" id="UP001303473">
    <property type="component" value="Unassembled WGS sequence"/>
</dbReference>
<proteinExistence type="predicted"/>
<feature type="compositionally biased region" description="Low complexity" evidence="1">
    <location>
        <begin position="60"/>
        <end position="86"/>
    </location>
</feature>
<feature type="region of interest" description="Disordered" evidence="1">
    <location>
        <begin position="215"/>
        <end position="236"/>
    </location>
</feature>
<evidence type="ECO:0000313" key="3">
    <source>
        <dbReference type="EMBL" id="KAK3946208.1"/>
    </source>
</evidence>
<accession>A0AAN6NLG1</accession>
<comment type="caution">
    <text evidence="3">The sequence shown here is derived from an EMBL/GenBank/DDBJ whole genome shotgun (WGS) entry which is preliminary data.</text>
</comment>
<protein>
    <recommendedName>
        <fullName evidence="2">Glutamyl-tRNA amidotransferase complex subunit Gta3 domain-containing protein</fullName>
    </recommendedName>
</protein>
<feature type="region of interest" description="Disordered" evidence="1">
    <location>
        <begin position="57"/>
        <end position="98"/>
    </location>
</feature>
<evidence type="ECO:0000259" key="2">
    <source>
        <dbReference type="Pfam" id="PF20978"/>
    </source>
</evidence>
<dbReference type="AlphaFoldDB" id="A0AAN6NLG1"/>
<sequence length="236" mass="26459">MEPVLVRTLTRTLLLPVRAVRSVHPQQRCFTRATSKLTQPQIDPAVILSKPTWSVRSLVPPTSSNTPSTSPEPTTTSSSSSEPTRPTLEDGKRISPKQLHHLLRLSALPLPKTPEEEAQMINTLQSQLHFVRDVQSVDTTGVEPLRSIRDETEEGLEEATISLDTLREALSREAVFGYRQRPKRRPHETDRQKSQEVEDWDVLGTASQKAGRYFVVRSGKGKPTEQTVSLPDDTPR</sequence>
<dbReference type="GO" id="GO:0070681">
    <property type="term" value="P:glutaminyl-tRNAGln biosynthesis via transamidation"/>
    <property type="evidence" value="ECO:0007669"/>
    <property type="project" value="TreeGrafter"/>
</dbReference>
<name>A0AAN6NLG1_9PEZI</name>
<dbReference type="GO" id="GO:0032543">
    <property type="term" value="P:mitochondrial translation"/>
    <property type="evidence" value="ECO:0007669"/>
    <property type="project" value="TreeGrafter"/>
</dbReference>
<feature type="region of interest" description="Disordered" evidence="1">
    <location>
        <begin position="177"/>
        <end position="202"/>
    </location>
</feature>
<dbReference type="PANTHER" id="PTHR15004:SF0">
    <property type="entry name" value="GLUTAMYL-TRNA(GLN) AMIDOTRANSFERASE SUBUNIT C, MITOCHONDRIAL"/>
    <property type="match status" value="1"/>
</dbReference>
<reference evidence="4" key="1">
    <citation type="journal article" date="2023" name="Mol. Phylogenet. Evol.">
        <title>Genome-scale phylogeny and comparative genomics of the fungal order Sordariales.</title>
        <authorList>
            <person name="Hensen N."/>
            <person name="Bonometti L."/>
            <person name="Westerberg I."/>
            <person name="Brannstrom I.O."/>
            <person name="Guillou S."/>
            <person name="Cros-Aarteil S."/>
            <person name="Calhoun S."/>
            <person name="Haridas S."/>
            <person name="Kuo A."/>
            <person name="Mondo S."/>
            <person name="Pangilinan J."/>
            <person name="Riley R."/>
            <person name="LaButti K."/>
            <person name="Andreopoulos B."/>
            <person name="Lipzen A."/>
            <person name="Chen C."/>
            <person name="Yan M."/>
            <person name="Daum C."/>
            <person name="Ng V."/>
            <person name="Clum A."/>
            <person name="Steindorff A."/>
            <person name="Ohm R.A."/>
            <person name="Martin F."/>
            <person name="Silar P."/>
            <person name="Natvig D.O."/>
            <person name="Lalanne C."/>
            <person name="Gautier V."/>
            <person name="Ament-Velasquez S.L."/>
            <person name="Kruys A."/>
            <person name="Hutchinson M.I."/>
            <person name="Powell A.J."/>
            <person name="Barry K."/>
            <person name="Miller A.N."/>
            <person name="Grigoriev I.V."/>
            <person name="Debuchy R."/>
            <person name="Gladieux P."/>
            <person name="Hiltunen Thoren M."/>
            <person name="Johannesson H."/>
        </authorList>
    </citation>
    <scope>NUCLEOTIDE SEQUENCE [LARGE SCALE GENOMIC DNA]</scope>
    <source>
        <strain evidence="4">CBS 340.73</strain>
    </source>
</reference>
<dbReference type="Pfam" id="PF20978">
    <property type="entry name" value="Gta3"/>
    <property type="match status" value="1"/>
</dbReference>
<dbReference type="GO" id="GO:0030956">
    <property type="term" value="C:glutamyl-tRNA(Gln) amidotransferase complex"/>
    <property type="evidence" value="ECO:0007669"/>
    <property type="project" value="TreeGrafter"/>
</dbReference>
<evidence type="ECO:0000256" key="1">
    <source>
        <dbReference type="SAM" id="MobiDB-lite"/>
    </source>
</evidence>